<dbReference type="OrthoDB" id="276151at2759"/>
<dbReference type="PANTHER" id="PTHR10259:SF11">
    <property type="entry name" value="THIOPURINE S-METHYLTRANSFERASE"/>
    <property type="match status" value="1"/>
</dbReference>
<reference evidence="5 6" key="1">
    <citation type="submission" date="2020-01" db="EMBL/GenBank/DDBJ databases">
        <authorList>
            <consortium name="DOE Joint Genome Institute"/>
            <person name="Haridas S."/>
            <person name="Albert R."/>
            <person name="Binder M."/>
            <person name="Bloem J."/>
            <person name="Labutti K."/>
            <person name="Salamov A."/>
            <person name="Andreopoulos B."/>
            <person name="Baker S.E."/>
            <person name="Barry K."/>
            <person name="Bills G."/>
            <person name="Bluhm B.H."/>
            <person name="Cannon C."/>
            <person name="Castanera R."/>
            <person name="Culley D.E."/>
            <person name="Daum C."/>
            <person name="Ezra D."/>
            <person name="Gonzalez J.B."/>
            <person name="Henrissat B."/>
            <person name="Kuo A."/>
            <person name="Liang C."/>
            <person name="Lipzen A."/>
            <person name="Lutzoni F."/>
            <person name="Magnuson J."/>
            <person name="Mondo S."/>
            <person name="Nolan M."/>
            <person name="Ohm R."/>
            <person name="Pangilinan J."/>
            <person name="Park H.-J.H."/>
            <person name="Ramirez L."/>
            <person name="Alfaro M."/>
            <person name="Sun H."/>
            <person name="Tritt A."/>
            <person name="Yoshinaga Y."/>
            <person name="Zwiers L.-H.L."/>
            <person name="Turgeon B.G."/>
            <person name="Goodwin S.B."/>
            <person name="Spatafora J.W."/>
            <person name="Crous P.W."/>
            <person name="Grigoriev I.V."/>
        </authorList>
    </citation>
    <scope>NUCLEOTIDE SEQUENCE [LARGE SCALE GENOMIC DNA]</scope>
    <source>
        <strain evidence="5 6">CBS 611.86</strain>
    </source>
</reference>
<feature type="region of interest" description="Disordered" evidence="4">
    <location>
        <begin position="1"/>
        <end position="32"/>
    </location>
</feature>
<dbReference type="AlphaFoldDB" id="A0A7C8MA11"/>
<dbReference type="Proteomes" id="UP000481861">
    <property type="component" value="Unassembled WGS sequence"/>
</dbReference>
<evidence type="ECO:0000313" key="6">
    <source>
        <dbReference type="Proteomes" id="UP000481861"/>
    </source>
</evidence>
<dbReference type="InterPro" id="IPR008854">
    <property type="entry name" value="TPMT"/>
</dbReference>
<keyword evidence="3" id="KW-0949">S-adenosyl-L-methionine</keyword>
<organism evidence="5 6">
    <name type="scientific">Massariosphaeria phaeospora</name>
    <dbReference type="NCBI Taxonomy" id="100035"/>
    <lineage>
        <taxon>Eukaryota</taxon>
        <taxon>Fungi</taxon>
        <taxon>Dikarya</taxon>
        <taxon>Ascomycota</taxon>
        <taxon>Pezizomycotina</taxon>
        <taxon>Dothideomycetes</taxon>
        <taxon>Pleosporomycetidae</taxon>
        <taxon>Pleosporales</taxon>
        <taxon>Pleosporales incertae sedis</taxon>
        <taxon>Massariosphaeria</taxon>
    </lineage>
</organism>
<comment type="caution">
    <text evidence="5">The sequence shown here is derived from an EMBL/GenBank/DDBJ whole genome shotgun (WGS) entry which is preliminary data.</text>
</comment>
<evidence type="ECO:0000256" key="4">
    <source>
        <dbReference type="SAM" id="MobiDB-lite"/>
    </source>
</evidence>
<evidence type="ECO:0000313" key="5">
    <source>
        <dbReference type="EMBL" id="KAF2871475.1"/>
    </source>
</evidence>
<dbReference type="GO" id="GO:0008119">
    <property type="term" value="F:thiopurine S-methyltransferase activity"/>
    <property type="evidence" value="ECO:0007669"/>
    <property type="project" value="TreeGrafter"/>
</dbReference>
<dbReference type="GO" id="GO:0032259">
    <property type="term" value="P:methylation"/>
    <property type="evidence" value="ECO:0007669"/>
    <property type="project" value="UniProtKB-KW"/>
</dbReference>
<keyword evidence="1 5" id="KW-0489">Methyltransferase</keyword>
<evidence type="ECO:0000256" key="2">
    <source>
        <dbReference type="ARBA" id="ARBA00022679"/>
    </source>
</evidence>
<dbReference type="Gene3D" id="3.40.50.150">
    <property type="entry name" value="Vaccinia Virus protein VP39"/>
    <property type="match status" value="1"/>
</dbReference>
<dbReference type="PROSITE" id="PS51585">
    <property type="entry name" value="SAM_MT_TPMT"/>
    <property type="match status" value="1"/>
</dbReference>
<dbReference type="Pfam" id="PF05724">
    <property type="entry name" value="TPMT"/>
    <property type="match status" value="1"/>
</dbReference>
<protein>
    <submittedName>
        <fullName evidence="5">S-adenosyl-L-methionine-dependent methyltransferase</fullName>
    </submittedName>
</protein>
<evidence type="ECO:0000256" key="3">
    <source>
        <dbReference type="ARBA" id="ARBA00022691"/>
    </source>
</evidence>
<sequence>MASSSTASVPKPTEKQDRLKTHFTGHPDSSHPSRWDDLWKAGDFLPWDRGYANPALIDTLNERTDLLGAPTKPDGSRKRALVPGCGKGYDVALFAAHGYDSYGIEISENAARAAQEYLNDPGEGPLEGEYKLRDEKVGRGAMKCSVGDFFQDDWAAEAGGIGEGFDLIYDNTFLCALPLSLRAAWALRMTELLSPNGALICLEFPTHKPATSGGPPWSCPPIVHQELFKRPGEDISYDETGKAISSDKERSDNALARVAHWKPRRTHDAGTIDGEVRDSVSVWIHK</sequence>
<keyword evidence="2 5" id="KW-0808">Transferase</keyword>
<gene>
    <name evidence="5" type="ORF">BDV95DRAFT_606914</name>
</gene>
<dbReference type="InterPro" id="IPR029063">
    <property type="entry name" value="SAM-dependent_MTases_sf"/>
</dbReference>
<dbReference type="CDD" id="cd02440">
    <property type="entry name" value="AdoMet_MTases"/>
    <property type="match status" value="1"/>
</dbReference>
<name>A0A7C8MA11_9PLEO</name>
<proteinExistence type="predicted"/>
<dbReference type="SUPFAM" id="SSF53335">
    <property type="entry name" value="S-adenosyl-L-methionine-dependent methyltransferases"/>
    <property type="match status" value="1"/>
</dbReference>
<keyword evidence="6" id="KW-1185">Reference proteome</keyword>
<accession>A0A7C8MA11</accession>
<evidence type="ECO:0000256" key="1">
    <source>
        <dbReference type="ARBA" id="ARBA00022603"/>
    </source>
</evidence>
<dbReference type="EMBL" id="JAADJZ010000011">
    <property type="protein sequence ID" value="KAF2871475.1"/>
    <property type="molecule type" value="Genomic_DNA"/>
</dbReference>
<dbReference type="PANTHER" id="PTHR10259">
    <property type="entry name" value="THIOPURINE S-METHYLTRANSFERASE"/>
    <property type="match status" value="1"/>
</dbReference>